<dbReference type="OrthoDB" id="5864054at2759"/>
<keyword evidence="2" id="KW-0812">Transmembrane</keyword>
<feature type="transmembrane region" description="Helical" evidence="2">
    <location>
        <begin position="104"/>
        <end position="128"/>
    </location>
</feature>
<dbReference type="SUPFAM" id="SSF81321">
    <property type="entry name" value="Family A G protein-coupled receptor-like"/>
    <property type="match status" value="1"/>
</dbReference>
<feature type="compositionally biased region" description="Polar residues" evidence="1">
    <location>
        <begin position="81"/>
        <end position="91"/>
    </location>
</feature>
<keyword evidence="2" id="KW-0472">Membrane</keyword>
<organism evidence="5">
    <name type="scientific">Echinostoma caproni</name>
    <dbReference type="NCBI Taxonomy" id="27848"/>
    <lineage>
        <taxon>Eukaryota</taxon>
        <taxon>Metazoa</taxon>
        <taxon>Spiralia</taxon>
        <taxon>Lophotrochozoa</taxon>
        <taxon>Platyhelminthes</taxon>
        <taxon>Trematoda</taxon>
        <taxon>Digenea</taxon>
        <taxon>Plagiorchiida</taxon>
        <taxon>Echinostomata</taxon>
        <taxon>Echinostomatoidea</taxon>
        <taxon>Echinostomatidae</taxon>
        <taxon>Echinostoma</taxon>
    </lineage>
</organism>
<dbReference type="EMBL" id="UZAN01052063">
    <property type="protein sequence ID" value="VDP89277.1"/>
    <property type="molecule type" value="Genomic_DNA"/>
</dbReference>
<dbReference type="WBParaSite" id="ECPE_0001208601-mRNA-1">
    <property type="protein sequence ID" value="ECPE_0001208601-mRNA-1"/>
    <property type="gene ID" value="ECPE_0001208601"/>
</dbReference>
<evidence type="ECO:0000313" key="5">
    <source>
        <dbReference type="WBParaSite" id="ECPE_0001208601-mRNA-1"/>
    </source>
</evidence>
<dbReference type="InterPro" id="IPR019427">
    <property type="entry name" value="7TM_GPCR_serpentine_rcpt_Srw"/>
</dbReference>
<evidence type="ECO:0000313" key="4">
    <source>
        <dbReference type="Proteomes" id="UP000272942"/>
    </source>
</evidence>
<dbReference type="InterPro" id="IPR053219">
    <property type="entry name" value="GPCR_Dmsr-1"/>
</dbReference>
<dbReference type="GO" id="GO:0005886">
    <property type="term" value="C:plasma membrane"/>
    <property type="evidence" value="ECO:0007669"/>
    <property type="project" value="TreeGrafter"/>
</dbReference>
<dbReference type="Pfam" id="PF10324">
    <property type="entry name" value="7TM_GPCR_Srw"/>
    <property type="match status" value="1"/>
</dbReference>
<name>A0A183AYL6_9TREM</name>
<dbReference type="Gene3D" id="1.20.1070.10">
    <property type="entry name" value="Rhodopsin 7-helix transmembrane proteins"/>
    <property type="match status" value="1"/>
</dbReference>
<evidence type="ECO:0000313" key="3">
    <source>
        <dbReference type="EMBL" id="VDP89277.1"/>
    </source>
</evidence>
<dbReference type="Proteomes" id="UP000272942">
    <property type="component" value="Unassembled WGS sequence"/>
</dbReference>
<feature type="transmembrane region" description="Helical" evidence="2">
    <location>
        <begin position="148"/>
        <end position="168"/>
    </location>
</feature>
<evidence type="ECO:0000256" key="2">
    <source>
        <dbReference type="SAM" id="Phobius"/>
    </source>
</evidence>
<sequence>MEIARRRYLRLQNLSTKLTPQGNVSRCVPETKIELISQKAVPAEYGPFDPDQATEERKNGRKRTDNAVRAKGARTGHRESIQSGEAQTSNRLGKKTRQSQRATIMLIVVVVSFVITEAPQGVFNTLVAVKGECFHSTVYVPLGDVLDLAVLLNSSINFILYCTMSQMFRANFARLIYKICPCLCTRLIRVSSVHSRTAANSVIPQSHKNPLVIAPNTCDQINHRLVPFRQITSEQPRQPDVNASVRTVKPV</sequence>
<dbReference type="PANTHER" id="PTHR46273">
    <property type="entry name" value="MYOSUPPRESSIN RECEPTOR 1, ISOFORM B-RELATED"/>
    <property type="match status" value="1"/>
</dbReference>
<protein>
    <submittedName>
        <fullName evidence="5">G_PROTEIN_RECEP_F1_2 domain-containing protein</fullName>
    </submittedName>
</protein>
<dbReference type="GO" id="GO:0008528">
    <property type="term" value="F:G protein-coupled peptide receptor activity"/>
    <property type="evidence" value="ECO:0007669"/>
    <property type="project" value="InterPro"/>
</dbReference>
<proteinExistence type="predicted"/>
<reference evidence="5" key="1">
    <citation type="submission" date="2016-06" db="UniProtKB">
        <authorList>
            <consortium name="WormBaseParasite"/>
        </authorList>
    </citation>
    <scope>IDENTIFICATION</scope>
</reference>
<keyword evidence="2" id="KW-1133">Transmembrane helix</keyword>
<reference evidence="3 4" key="2">
    <citation type="submission" date="2018-11" db="EMBL/GenBank/DDBJ databases">
        <authorList>
            <consortium name="Pathogen Informatics"/>
        </authorList>
    </citation>
    <scope>NUCLEOTIDE SEQUENCE [LARGE SCALE GENOMIC DNA]</scope>
    <source>
        <strain evidence="3 4">Egypt</strain>
    </source>
</reference>
<dbReference type="AlphaFoldDB" id="A0A183AYL6"/>
<feature type="region of interest" description="Disordered" evidence="1">
    <location>
        <begin position="44"/>
        <end position="95"/>
    </location>
</feature>
<accession>A0A183AYL6</accession>
<keyword evidence="4" id="KW-1185">Reference proteome</keyword>
<gene>
    <name evidence="3" type="ORF">ECPE_LOCUS12051</name>
</gene>
<evidence type="ECO:0000256" key="1">
    <source>
        <dbReference type="SAM" id="MobiDB-lite"/>
    </source>
</evidence>
<dbReference type="PANTHER" id="PTHR46273:SF4">
    <property type="entry name" value="AT19640P"/>
    <property type="match status" value="1"/>
</dbReference>
<feature type="compositionally biased region" description="Basic and acidic residues" evidence="1">
    <location>
        <begin position="54"/>
        <end position="68"/>
    </location>
</feature>